<name>A0A418SWG5_9RHOB</name>
<dbReference type="AlphaFoldDB" id="A0A418SWG5"/>
<evidence type="ECO:0000313" key="2">
    <source>
        <dbReference type="Proteomes" id="UP000284202"/>
    </source>
</evidence>
<dbReference type="Proteomes" id="UP000284202">
    <property type="component" value="Unassembled WGS sequence"/>
</dbReference>
<gene>
    <name evidence="1" type="ORF">D3P04_09750</name>
</gene>
<sequence>MAHPHIYIEASLDLIYNEKGELTSFGVEWAYDELYSLLIIEDFSFDQDGDGVLTPEENEMIQGFDADWEPDFDGRLYPSVDGQPVAMEPVRDFTAEYRDGRLVSYHLHPLSTPLPADKSLTIQVYDPEFYVHFTLPEPPEAKGRDDCEITLIPGDPNAAPAAYRQAVEALLGSNASNDDADLVTVDIGAAGADEARIRCGTGLAE</sequence>
<accession>A0A418SWG5</accession>
<protein>
    <submittedName>
        <fullName evidence="1">DUF1007 family protein</fullName>
    </submittedName>
</protein>
<reference evidence="2" key="1">
    <citation type="submission" date="2018-09" db="EMBL/GenBank/DDBJ databases">
        <title>Acidovorax cavernicola nov. sp. isolated from Gruta de las Maravillas (Aracena, Spain).</title>
        <authorList>
            <person name="Jurado V."/>
            <person name="Gutierrez-Patricio S."/>
            <person name="Gonzalez-Pimentel J.L."/>
            <person name="Miller A.Z."/>
            <person name="Laiz L."/>
            <person name="Saiz-Jimenez C."/>
        </authorList>
    </citation>
    <scope>NUCLEOTIDE SEQUENCE [LARGE SCALE GENOMIC DNA]</scope>
    <source>
        <strain evidence="2">1011MAR3C25</strain>
    </source>
</reference>
<keyword evidence="2" id="KW-1185">Reference proteome</keyword>
<comment type="caution">
    <text evidence="1">The sequence shown here is derived from an EMBL/GenBank/DDBJ whole genome shotgun (WGS) entry which is preliminary data.</text>
</comment>
<evidence type="ECO:0000313" key="1">
    <source>
        <dbReference type="EMBL" id="RJE85294.1"/>
    </source>
</evidence>
<proteinExistence type="predicted"/>
<dbReference type="Pfam" id="PF06226">
    <property type="entry name" value="DUF1007"/>
    <property type="match status" value="1"/>
</dbReference>
<dbReference type="InterPro" id="IPR010412">
    <property type="entry name" value="DUF1007"/>
</dbReference>
<organism evidence="1 2">
    <name type="scientific">Paracoccus onubensis</name>
    <dbReference type="NCBI Taxonomy" id="1675788"/>
    <lineage>
        <taxon>Bacteria</taxon>
        <taxon>Pseudomonadati</taxon>
        <taxon>Pseudomonadota</taxon>
        <taxon>Alphaproteobacteria</taxon>
        <taxon>Rhodobacterales</taxon>
        <taxon>Paracoccaceae</taxon>
        <taxon>Paracoccus</taxon>
    </lineage>
</organism>
<dbReference type="EMBL" id="QZCG01000006">
    <property type="protein sequence ID" value="RJE85294.1"/>
    <property type="molecule type" value="Genomic_DNA"/>
</dbReference>